<keyword evidence="3 6" id="KW-1133">Transmembrane helix</keyword>
<feature type="transmembrane region" description="Helical" evidence="6">
    <location>
        <begin position="379"/>
        <end position="404"/>
    </location>
</feature>
<evidence type="ECO:0000256" key="3">
    <source>
        <dbReference type="ARBA" id="ARBA00022989"/>
    </source>
</evidence>
<feature type="transmembrane region" description="Helical" evidence="6">
    <location>
        <begin position="318"/>
        <end position="338"/>
    </location>
</feature>
<feature type="transmembrane region" description="Helical" evidence="6">
    <location>
        <begin position="272"/>
        <end position="297"/>
    </location>
</feature>
<sequence length="489" mass="52759">MSEYRVTTFDIWALSITISAQSLSIWQLGYTAGFASYTIATILVGIAYVCLVCSLGELMSALPFAGGAYGLARCTLGFAAGFLVAVCEVIEYIVYSATAMVSFTSILVFFEPSVLAYEPLIWAALYAMFFTIYVHGGSWFWHANILTAVACLLVTVVWLLGSIQFLNYEATLTPSVLFVGGMPGFLKALPDATGLFLGVEAVSTAADEVENPRGLIPTGQRWGIYTLFVTGLLSVVYCGGLPPGILGIPNVWTTTDSGFMAMFGGVSEESVVLLALPGALSTAFGFIFAYTKLLTALSKSRLLPPVVHRPFLRSRAPVVALTMGATATYAICLVVYYVPVVNDYVFDVCCLSAMTAYITQCYGYIYVKRHFPHLQRGYTSPFGVPGAVFSMSVWLLVIVSVAGFQDDDGVAVAGYLAIVVAGLGYYHAYGKRRQSFSDEEKVLFITHVAKFNAAKKYKTTKIKVKSNPSTAQSTRTKVAASTTDDTVHS</sequence>
<feature type="transmembrane region" description="Helical" evidence="6">
    <location>
        <begin position="222"/>
        <end position="252"/>
    </location>
</feature>
<keyword evidence="9" id="KW-1185">Reference proteome</keyword>
<protein>
    <submittedName>
        <fullName evidence="8">Amino Acid-Polyamine-Organocation (APC) Family</fullName>
    </submittedName>
</protein>
<reference evidence="8 9" key="1">
    <citation type="journal article" date="2014" name="Genome Biol. Evol.">
        <title>The secreted proteins of Achlya hypogyna and Thraustotheca clavata identify the ancestral oomycete secretome and reveal gene acquisitions by horizontal gene transfer.</title>
        <authorList>
            <person name="Misner I."/>
            <person name="Blouin N."/>
            <person name="Leonard G."/>
            <person name="Richards T.A."/>
            <person name="Lane C.E."/>
        </authorList>
    </citation>
    <scope>NUCLEOTIDE SEQUENCE [LARGE SCALE GENOMIC DNA]</scope>
    <source>
        <strain evidence="8 9">ATCC 48635</strain>
    </source>
</reference>
<dbReference type="AlphaFoldDB" id="A0A1V9Z0W9"/>
<dbReference type="OrthoDB" id="78420at2759"/>
<feature type="transmembrane region" description="Helical" evidence="6">
    <location>
        <begin position="115"/>
        <end position="133"/>
    </location>
</feature>
<evidence type="ECO:0000259" key="7">
    <source>
        <dbReference type="Pfam" id="PF00324"/>
    </source>
</evidence>
<comment type="caution">
    <text evidence="8">The sequence shown here is derived from an EMBL/GenBank/DDBJ whole genome shotgun (WGS) entry which is preliminary data.</text>
</comment>
<feature type="compositionally biased region" description="Polar residues" evidence="5">
    <location>
        <begin position="466"/>
        <end position="489"/>
    </location>
</feature>
<feature type="transmembrane region" description="Helical" evidence="6">
    <location>
        <begin position="410"/>
        <end position="428"/>
    </location>
</feature>
<accession>A0A1V9Z0W9</accession>
<dbReference type="Proteomes" id="UP000243579">
    <property type="component" value="Unassembled WGS sequence"/>
</dbReference>
<feature type="transmembrane region" description="Helical" evidence="6">
    <location>
        <begin position="344"/>
        <end position="367"/>
    </location>
</feature>
<keyword evidence="2 6" id="KW-0812">Transmembrane</keyword>
<evidence type="ECO:0000256" key="5">
    <source>
        <dbReference type="SAM" id="MobiDB-lite"/>
    </source>
</evidence>
<proteinExistence type="predicted"/>
<dbReference type="PIRSF" id="PIRSF006060">
    <property type="entry name" value="AA_transporter"/>
    <property type="match status" value="1"/>
</dbReference>
<dbReference type="PANTHER" id="PTHR42770">
    <property type="entry name" value="AMINO ACID TRANSPORTER-RELATED"/>
    <property type="match status" value="1"/>
</dbReference>
<dbReference type="InterPro" id="IPR004841">
    <property type="entry name" value="AA-permease/SLC12A_dom"/>
</dbReference>
<evidence type="ECO:0000256" key="6">
    <source>
        <dbReference type="SAM" id="Phobius"/>
    </source>
</evidence>
<feature type="region of interest" description="Disordered" evidence="5">
    <location>
        <begin position="465"/>
        <end position="489"/>
    </location>
</feature>
<evidence type="ECO:0000256" key="2">
    <source>
        <dbReference type="ARBA" id="ARBA00022692"/>
    </source>
</evidence>
<evidence type="ECO:0000313" key="9">
    <source>
        <dbReference type="Proteomes" id="UP000243579"/>
    </source>
</evidence>
<comment type="subcellular location">
    <subcellularLocation>
        <location evidence="1">Membrane</location>
        <topology evidence="1">Multi-pass membrane protein</topology>
    </subcellularLocation>
</comment>
<dbReference type="EMBL" id="JNBR01000515">
    <property type="protein sequence ID" value="OQR91577.1"/>
    <property type="molecule type" value="Genomic_DNA"/>
</dbReference>
<dbReference type="Gene3D" id="1.20.1740.10">
    <property type="entry name" value="Amino acid/polyamine transporter I"/>
    <property type="match status" value="1"/>
</dbReference>
<feature type="domain" description="Amino acid permease/ SLC12A" evidence="7">
    <location>
        <begin position="30"/>
        <end position="402"/>
    </location>
</feature>
<feature type="transmembrane region" description="Helical" evidence="6">
    <location>
        <begin position="67"/>
        <end position="86"/>
    </location>
</feature>
<feature type="transmembrane region" description="Helical" evidence="6">
    <location>
        <begin position="34"/>
        <end position="55"/>
    </location>
</feature>
<dbReference type="Pfam" id="PF00324">
    <property type="entry name" value="AA_permease"/>
    <property type="match status" value="1"/>
</dbReference>
<gene>
    <name evidence="8" type="ORF">ACHHYP_04546</name>
</gene>
<name>A0A1V9Z0W9_ACHHY</name>
<evidence type="ECO:0000256" key="4">
    <source>
        <dbReference type="ARBA" id="ARBA00023136"/>
    </source>
</evidence>
<keyword evidence="4 6" id="KW-0472">Membrane</keyword>
<organism evidence="8 9">
    <name type="scientific">Achlya hypogyna</name>
    <name type="common">Oomycete</name>
    <name type="synonym">Protoachlya hypogyna</name>
    <dbReference type="NCBI Taxonomy" id="1202772"/>
    <lineage>
        <taxon>Eukaryota</taxon>
        <taxon>Sar</taxon>
        <taxon>Stramenopiles</taxon>
        <taxon>Oomycota</taxon>
        <taxon>Saprolegniomycetes</taxon>
        <taxon>Saprolegniales</taxon>
        <taxon>Achlyaceae</taxon>
        <taxon>Achlya</taxon>
    </lineage>
</organism>
<dbReference type="InterPro" id="IPR050367">
    <property type="entry name" value="APC_superfamily"/>
</dbReference>
<dbReference type="GO" id="GO:0055085">
    <property type="term" value="P:transmembrane transport"/>
    <property type="evidence" value="ECO:0007669"/>
    <property type="project" value="InterPro"/>
</dbReference>
<dbReference type="GO" id="GO:0016020">
    <property type="term" value="C:membrane"/>
    <property type="evidence" value="ECO:0007669"/>
    <property type="project" value="UniProtKB-SubCell"/>
</dbReference>
<evidence type="ECO:0000313" key="8">
    <source>
        <dbReference type="EMBL" id="OQR91577.1"/>
    </source>
</evidence>
<feature type="transmembrane region" description="Helical" evidence="6">
    <location>
        <begin position="139"/>
        <end position="160"/>
    </location>
</feature>
<dbReference type="PANTHER" id="PTHR42770:SF7">
    <property type="entry name" value="MEMBRANE PROTEIN"/>
    <property type="match status" value="1"/>
</dbReference>
<dbReference type="STRING" id="1202772.A0A1V9Z0W9"/>
<evidence type="ECO:0000256" key="1">
    <source>
        <dbReference type="ARBA" id="ARBA00004141"/>
    </source>
</evidence>